<dbReference type="RefSeq" id="WP_146534134.1">
    <property type="nucleotide sequence ID" value="NZ_SJPX01000002.1"/>
</dbReference>
<dbReference type="AlphaFoldDB" id="A0A5C6F8L9"/>
<protein>
    <recommendedName>
        <fullName evidence="4">Porin</fullName>
    </recommendedName>
</protein>
<dbReference type="SUPFAM" id="SSF56935">
    <property type="entry name" value="Porins"/>
    <property type="match status" value="1"/>
</dbReference>
<sequence precursor="true">MRLSKLAFLAALCTGTVIGAGVSDSNAWGQSPADDSYGFESVGSGVSQVSYCDCGSPDGSCSGGCGSGDCGMPVETCDSGCGNGDCGDGSLFDQGILNDDSCLGDPYKILGEACGISMGGWAQLGYHNKNLSSFNSRKDEYQLHQAWVYAEKAIDTSGGFDIGGRIDYLYGTDGPDTQAFGVDTGSWDTGWDNGPDYGHALPQVYLEAGYGDWSVKVGHFFTAIGYEVVPATGNFFYSHAYTMYNSEPFTHTGAMITYSMSEDVDVFGGYVMGWDSGFDDNGDSVMGGTTVQLTDDINITSTLIAGRFNDRAGRSERGFMSSTVAQVQLTEKLSYVFQTDLLDTEDAAGNTDRETFDINQYLFRTINDYVQVGTRFEWWQVQADSAGYGLPAGAIGDYDVYAMTLGLNVQPHANVMVRPEIRWDWVDGNKNRLAAADFALLEDNSGDQTTFGIDTIFTY</sequence>
<dbReference type="InterPro" id="IPR011486">
    <property type="entry name" value="BBP2"/>
</dbReference>
<keyword evidence="1" id="KW-0732">Signal</keyword>
<evidence type="ECO:0000256" key="1">
    <source>
        <dbReference type="SAM" id="SignalP"/>
    </source>
</evidence>
<evidence type="ECO:0008006" key="4">
    <source>
        <dbReference type="Google" id="ProtNLM"/>
    </source>
</evidence>
<feature type="signal peptide" evidence="1">
    <location>
        <begin position="1"/>
        <end position="19"/>
    </location>
</feature>
<gene>
    <name evidence="2" type="ORF">Poly59_23730</name>
</gene>
<accession>A0A5C6F8L9</accession>
<name>A0A5C6F8L9_9BACT</name>
<dbReference type="Proteomes" id="UP000317977">
    <property type="component" value="Unassembled WGS sequence"/>
</dbReference>
<evidence type="ECO:0000313" key="2">
    <source>
        <dbReference type="EMBL" id="TWU56069.1"/>
    </source>
</evidence>
<proteinExistence type="predicted"/>
<dbReference type="Pfam" id="PF07642">
    <property type="entry name" value="BBP2"/>
    <property type="match status" value="1"/>
</dbReference>
<dbReference type="EMBL" id="SJPX01000002">
    <property type="protein sequence ID" value="TWU56069.1"/>
    <property type="molecule type" value="Genomic_DNA"/>
</dbReference>
<organism evidence="2 3">
    <name type="scientific">Rubripirellula reticaptiva</name>
    <dbReference type="NCBI Taxonomy" id="2528013"/>
    <lineage>
        <taxon>Bacteria</taxon>
        <taxon>Pseudomonadati</taxon>
        <taxon>Planctomycetota</taxon>
        <taxon>Planctomycetia</taxon>
        <taxon>Pirellulales</taxon>
        <taxon>Pirellulaceae</taxon>
        <taxon>Rubripirellula</taxon>
    </lineage>
</organism>
<dbReference type="OrthoDB" id="9775763at2"/>
<evidence type="ECO:0000313" key="3">
    <source>
        <dbReference type="Proteomes" id="UP000317977"/>
    </source>
</evidence>
<comment type="caution">
    <text evidence="2">The sequence shown here is derived from an EMBL/GenBank/DDBJ whole genome shotgun (WGS) entry which is preliminary data.</text>
</comment>
<keyword evidence="3" id="KW-1185">Reference proteome</keyword>
<feature type="chain" id="PRO_5022817218" description="Porin" evidence="1">
    <location>
        <begin position="20"/>
        <end position="459"/>
    </location>
</feature>
<reference evidence="2 3" key="1">
    <citation type="submission" date="2019-02" db="EMBL/GenBank/DDBJ databases">
        <title>Deep-cultivation of Planctomycetes and their phenomic and genomic characterization uncovers novel biology.</title>
        <authorList>
            <person name="Wiegand S."/>
            <person name="Jogler M."/>
            <person name="Boedeker C."/>
            <person name="Pinto D."/>
            <person name="Vollmers J."/>
            <person name="Rivas-Marin E."/>
            <person name="Kohn T."/>
            <person name="Peeters S.H."/>
            <person name="Heuer A."/>
            <person name="Rast P."/>
            <person name="Oberbeckmann S."/>
            <person name="Bunk B."/>
            <person name="Jeske O."/>
            <person name="Meyerdierks A."/>
            <person name="Storesund J.E."/>
            <person name="Kallscheuer N."/>
            <person name="Luecker S."/>
            <person name="Lage O.M."/>
            <person name="Pohl T."/>
            <person name="Merkel B.J."/>
            <person name="Hornburger P."/>
            <person name="Mueller R.-W."/>
            <person name="Bruemmer F."/>
            <person name="Labrenz M."/>
            <person name="Spormann A.M."/>
            <person name="Op Den Camp H."/>
            <person name="Overmann J."/>
            <person name="Amann R."/>
            <person name="Jetten M.S.M."/>
            <person name="Mascher T."/>
            <person name="Medema M.H."/>
            <person name="Devos D.P."/>
            <person name="Kaster A.-K."/>
            <person name="Ovreas L."/>
            <person name="Rohde M."/>
            <person name="Galperin M.Y."/>
            <person name="Jogler C."/>
        </authorList>
    </citation>
    <scope>NUCLEOTIDE SEQUENCE [LARGE SCALE GENOMIC DNA]</scope>
    <source>
        <strain evidence="2 3">Poly59</strain>
    </source>
</reference>